<protein>
    <submittedName>
        <fullName evidence="1">Uncharacterized protein</fullName>
    </submittedName>
</protein>
<proteinExistence type="predicted"/>
<dbReference type="Proteomes" id="UP000477543">
    <property type="component" value="Unassembled WGS sequence"/>
</dbReference>
<organism evidence="1 2">
    <name type="scientific">Glutamicibacter soli</name>
    <dbReference type="NCBI Taxonomy" id="453836"/>
    <lineage>
        <taxon>Bacteria</taxon>
        <taxon>Bacillati</taxon>
        <taxon>Actinomycetota</taxon>
        <taxon>Actinomycetes</taxon>
        <taxon>Micrococcales</taxon>
        <taxon>Micrococcaceae</taxon>
        <taxon>Glutamicibacter</taxon>
    </lineage>
</organism>
<dbReference type="AlphaFoldDB" id="A0A6L9G5H9"/>
<name>A0A6L9G5H9_9MICC</name>
<reference evidence="1 2" key="1">
    <citation type="submission" date="2020-01" db="EMBL/GenBank/DDBJ databases">
        <title>Glutamicibacter soli M275.</title>
        <authorList>
            <person name="Meng X."/>
        </authorList>
    </citation>
    <scope>NUCLEOTIDE SEQUENCE [LARGE SCALE GENOMIC DNA]</scope>
    <source>
        <strain evidence="1 2">M275</strain>
    </source>
</reference>
<dbReference type="RefSeq" id="WP_161449248.1">
    <property type="nucleotide sequence ID" value="NZ_WYDN01000008.1"/>
</dbReference>
<comment type="caution">
    <text evidence="1">The sequence shown here is derived from an EMBL/GenBank/DDBJ whole genome shotgun (WGS) entry which is preliminary data.</text>
</comment>
<accession>A0A6L9G5H9</accession>
<evidence type="ECO:0000313" key="2">
    <source>
        <dbReference type="Proteomes" id="UP000477543"/>
    </source>
</evidence>
<gene>
    <name evidence="1" type="ORF">GT020_10490</name>
</gene>
<sequence length="92" mass="10015">MVEAILILFSLQLNTVEADGPLANQSAAPVERVVNQAWGDEAAIHASATGRLELTVKSAGNEDWPLGSLRSPWNEDWPLSTFDTLGNEDWPL</sequence>
<evidence type="ECO:0000313" key="1">
    <source>
        <dbReference type="EMBL" id="NAZ16488.1"/>
    </source>
</evidence>
<dbReference type="EMBL" id="WYDN01000008">
    <property type="protein sequence ID" value="NAZ16488.1"/>
    <property type="molecule type" value="Genomic_DNA"/>
</dbReference>